<feature type="region of interest" description="Disordered" evidence="1">
    <location>
        <begin position="71"/>
        <end position="96"/>
    </location>
</feature>
<sequence>MAENYVARQQSGWRVVSIVPDVCKTPMGGATPPVPYPVTADLSEAVQVAKSVRSNGHPLVVFDMSKVPTTKGDEAGKAMGVKSSTDAGNCYPKTHSSTVRAEGKRVIRHDDLFWMNGE</sequence>
<evidence type="ECO:0000313" key="2">
    <source>
        <dbReference type="EMBL" id="NDV73508.1"/>
    </source>
</evidence>
<organism evidence="2">
    <name type="scientific">Burkholderia cenocepacia</name>
    <dbReference type="NCBI Taxonomy" id="95486"/>
    <lineage>
        <taxon>Bacteria</taxon>
        <taxon>Pseudomonadati</taxon>
        <taxon>Pseudomonadota</taxon>
        <taxon>Betaproteobacteria</taxon>
        <taxon>Burkholderiales</taxon>
        <taxon>Burkholderiaceae</taxon>
        <taxon>Burkholderia</taxon>
        <taxon>Burkholderia cepacia complex</taxon>
    </lineage>
</organism>
<dbReference type="AlphaFoldDB" id="A0A6B2MCD9"/>
<gene>
    <name evidence="2" type="ORF">GFJ35_15695</name>
</gene>
<dbReference type="Pfam" id="PF13665">
    <property type="entry name" value="Tox-PAAR-like"/>
    <property type="match status" value="1"/>
</dbReference>
<dbReference type="EMBL" id="JAAEAM010000015">
    <property type="protein sequence ID" value="NDV73508.1"/>
    <property type="molecule type" value="Genomic_DNA"/>
</dbReference>
<accession>A0A6B2MCD9</accession>
<protein>
    <submittedName>
        <fullName evidence="2">DUF4150 domain-containing protein</fullName>
    </submittedName>
</protein>
<proteinExistence type="predicted"/>
<dbReference type="RefSeq" id="WP_163124285.1">
    <property type="nucleotide sequence ID" value="NZ_JAAEAM010000015.1"/>
</dbReference>
<evidence type="ECO:0000256" key="1">
    <source>
        <dbReference type="SAM" id="MobiDB-lite"/>
    </source>
</evidence>
<name>A0A6B2MCD9_9BURK</name>
<comment type="caution">
    <text evidence="2">The sequence shown here is derived from an EMBL/GenBank/DDBJ whole genome shotgun (WGS) entry which is preliminary data.</text>
</comment>
<reference evidence="2" key="1">
    <citation type="submission" date="2019-11" db="EMBL/GenBank/DDBJ databases">
        <title>Burkholderia cenocepacia CF.</title>
        <authorList>
            <person name="Vianna E.F."/>
            <person name="Marques E.A."/>
            <person name="Albano R.M."/>
            <person name="Leao R.S."/>
        </authorList>
    </citation>
    <scope>NUCLEOTIDE SEQUENCE</scope>
    <source>
        <strain evidence="2">MS-2140</strain>
    </source>
</reference>